<feature type="transmembrane region" description="Helical" evidence="1">
    <location>
        <begin position="25"/>
        <end position="43"/>
    </location>
</feature>
<keyword evidence="3" id="KW-0808">Transferase</keyword>
<evidence type="ECO:0000313" key="4">
    <source>
        <dbReference type="Proteomes" id="UP000236738"/>
    </source>
</evidence>
<name>A0A1H6A1M9_9FLAO</name>
<dbReference type="OrthoDB" id="290051at2"/>
<feature type="domain" description="Acyltransferase 3" evidence="2">
    <location>
        <begin position="26"/>
        <end position="361"/>
    </location>
</feature>
<feature type="transmembrane region" description="Helical" evidence="1">
    <location>
        <begin position="271"/>
        <end position="289"/>
    </location>
</feature>
<dbReference type="PANTHER" id="PTHR23028:SF53">
    <property type="entry name" value="ACYL_TRANSF_3 DOMAIN-CONTAINING PROTEIN"/>
    <property type="match status" value="1"/>
</dbReference>
<gene>
    <name evidence="3" type="ORF">SAMN05421847_2275</name>
</gene>
<dbReference type="RefSeq" id="WP_103914141.1">
    <property type="nucleotide sequence ID" value="NZ_FNUS01000005.1"/>
</dbReference>
<keyword evidence="1" id="KW-0812">Transmembrane</keyword>
<sequence length="378" mass="44879">MNKSLPNIGQKIKGFLKLDLQHNRVYGLDILRAIAILFVLVQHSKYILPIKITHFINLIYFDGVGIFFVLSGFLIGGILIKIIHNKGFNHKLLFGFWKRRWFRTLPAYYLVLFLNLILALFSNPNFKILVFPKYLIFSQNILTNPPDFFSESWSITIEEWFYAFVPILLFIFVQLFKFKTKNSILAIAVLIMFLGTIIRYYRFVHFGLNLELSIISRFDNIMYGVLGAFFYFYYQKNWFKYRIQFFILGIILHLLNKILIDFATIPIYENVFSYSVFATATLFLIPYLSSVKKGSGVIFKAITYTSLISYSMYLLNFSLIYYWIIKKIDLTTALHHNYNLILPIKFILFWFLTFLFSLLLYKYFELPMTNLRDRKKVL</sequence>
<dbReference type="EMBL" id="FNUS01000005">
    <property type="protein sequence ID" value="SEG41636.1"/>
    <property type="molecule type" value="Genomic_DNA"/>
</dbReference>
<protein>
    <submittedName>
        <fullName evidence="3">Peptidoglycan/LPS O-acetylase OafA/YrhL, contains acyltransferase and SGNH-hydrolase domains</fullName>
    </submittedName>
</protein>
<evidence type="ECO:0000313" key="3">
    <source>
        <dbReference type="EMBL" id="SEG41636.1"/>
    </source>
</evidence>
<evidence type="ECO:0000256" key="1">
    <source>
        <dbReference type="SAM" id="Phobius"/>
    </source>
</evidence>
<dbReference type="GO" id="GO:0016747">
    <property type="term" value="F:acyltransferase activity, transferring groups other than amino-acyl groups"/>
    <property type="evidence" value="ECO:0007669"/>
    <property type="project" value="InterPro"/>
</dbReference>
<dbReference type="InterPro" id="IPR050879">
    <property type="entry name" value="Acyltransferase_3"/>
</dbReference>
<dbReference type="Pfam" id="PF01757">
    <property type="entry name" value="Acyl_transf_3"/>
    <property type="match status" value="1"/>
</dbReference>
<feature type="transmembrane region" description="Helical" evidence="1">
    <location>
        <begin position="101"/>
        <end position="121"/>
    </location>
</feature>
<evidence type="ECO:0000259" key="2">
    <source>
        <dbReference type="Pfam" id="PF01757"/>
    </source>
</evidence>
<dbReference type="GO" id="GO:0000271">
    <property type="term" value="P:polysaccharide biosynthetic process"/>
    <property type="evidence" value="ECO:0007669"/>
    <property type="project" value="TreeGrafter"/>
</dbReference>
<reference evidence="4" key="1">
    <citation type="submission" date="2016-10" db="EMBL/GenBank/DDBJ databases">
        <authorList>
            <person name="Varghese N."/>
            <person name="Submissions S."/>
        </authorList>
    </citation>
    <scope>NUCLEOTIDE SEQUENCE [LARGE SCALE GENOMIC DNA]</scope>
    <source>
        <strain evidence="4">DSM 21580</strain>
    </source>
</reference>
<feature type="transmembrane region" description="Helical" evidence="1">
    <location>
        <begin position="55"/>
        <end position="80"/>
    </location>
</feature>
<dbReference type="InterPro" id="IPR002656">
    <property type="entry name" value="Acyl_transf_3_dom"/>
</dbReference>
<organism evidence="3 4">
    <name type="scientific">Halpernia humi</name>
    <dbReference type="NCBI Taxonomy" id="493375"/>
    <lineage>
        <taxon>Bacteria</taxon>
        <taxon>Pseudomonadati</taxon>
        <taxon>Bacteroidota</taxon>
        <taxon>Flavobacteriia</taxon>
        <taxon>Flavobacteriales</taxon>
        <taxon>Weeksellaceae</taxon>
        <taxon>Chryseobacterium group</taxon>
        <taxon>Halpernia</taxon>
    </lineage>
</organism>
<proteinExistence type="predicted"/>
<dbReference type="Proteomes" id="UP000236738">
    <property type="component" value="Unassembled WGS sequence"/>
</dbReference>
<feature type="transmembrane region" description="Helical" evidence="1">
    <location>
        <begin position="245"/>
        <end position="265"/>
    </location>
</feature>
<feature type="transmembrane region" description="Helical" evidence="1">
    <location>
        <begin position="183"/>
        <end position="202"/>
    </location>
</feature>
<keyword evidence="1" id="KW-1133">Transmembrane helix</keyword>
<dbReference type="GO" id="GO:0016020">
    <property type="term" value="C:membrane"/>
    <property type="evidence" value="ECO:0007669"/>
    <property type="project" value="TreeGrafter"/>
</dbReference>
<keyword evidence="3" id="KW-0378">Hydrolase</keyword>
<feature type="transmembrane region" description="Helical" evidence="1">
    <location>
        <begin position="344"/>
        <end position="364"/>
    </location>
</feature>
<dbReference type="GO" id="GO:0016787">
    <property type="term" value="F:hydrolase activity"/>
    <property type="evidence" value="ECO:0007669"/>
    <property type="project" value="UniProtKB-KW"/>
</dbReference>
<feature type="transmembrane region" description="Helical" evidence="1">
    <location>
        <begin position="160"/>
        <end position="176"/>
    </location>
</feature>
<dbReference type="PANTHER" id="PTHR23028">
    <property type="entry name" value="ACETYLTRANSFERASE"/>
    <property type="match status" value="1"/>
</dbReference>
<dbReference type="AlphaFoldDB" id="A0A1H6A1M9"/>
<accession>A0A1H6A1M9</accession>
<keyword evidence="3" id="KW-0012">Acyltransferase</keyword>
<feature type="transmembrane region" description="Helical" evidence="1">
    <location>
        <begin position="214"/>
        <end position="233"/>
    </location>
</feature>
<feature type="transmembrane region" description="Helical" evidence="1">
    <location>
        <begin position="301"/>
        <end position="324"/>
    </location>
</feature>
<keyword evidence="4" id="KW-1185">Reference proteome</keyword>
<keyword evidence="1" id="KW-0472">Membrane</keyword>